<evidence type="ECO:0000259" key="3">
    <source>
        <dbReference type="PROSITE" id="PS51263"/>
    </source>
</evidence>
<sequence>MARWGLSQSPECSFCLNPESLLHVVAGCQQYLNRFTWRHDSILNFIANSSAKVYYADILFILQPVKHLELYLCAKVISKRNNFLALKVYRSFKAQRYAFTDQELSSLELFHCIYQYTTKVKKKINVEKRKIECYITPGTYIYAPAEEFLSSHRVGRQLTRRKFLSMSGVQVDAEINGLFNDMKMRSKHKFALFNIQGKKKIVADVCGDPRKTKTKEEDEVQFNRMKEQLTNEPRYILYDFGFMKKDGRRVNKLAFIFWCDENAKIADKMIYASSKDTIKKSFTGLSLEFQANDGCDLDYKTLSEEVEKRA</sequence>
<dbReference type="Proteomes" id="UP001159427">
    <property type="component" value="Unassembled WGS sequence"/>
</dbReference>
<dbReference type="CDD" id="cd11286">
    <property type="entry name" value="ADF_cofilin_like"/>
    <property type="match status" value="1"/>
</dbReference>
<accession>A0ABN8LTC3</accession>
<dbReference type="PROSITE" id="PS51263">
    <property type="entry name" value="ADF_H"/>
    <property type="match status" value="1"/>
</dbReference>
<keyword evidence="2" id="KW-0009">Actin-binding</keyword>
<comment type="caution">
    <text evidence="4">The sequence shown here is derived from an EMBL/GenBank/DDBJ whole genome shotgun (WGS) entry which is preliminary data.</text>
</comment>
<comment type="similarity">
    <text evidence="1">Belongs to the actin-binding proteins ADF family.</text>
</comment>
<dbReference type="InterPro" id="IPR017904">
    <property type="entry name" value="ADF/Cofilin"/>
</dbReference>
<dbReference type="Gene3D" id="3.40.20.10">
    <property type="entry name" value="Severin"/>
    <property type="match status" value="1"/>
</dbReference>
<evidence type="ECO:0000313" key="4">
    <source>
        <dbReference type="EMBL" id="CAH3019064.1"/>
    </source>
</evidence>
<gene>
    <name evidence="4" type="ORF">PEVE_00000809</name>
</gene>
<dbReference type="InterPro" id="IPR029006">
    <property type="entry name" value="ADF-H/Gelsolin-like_dom_sf"/>
</dbReference>
<evidence type="ECO:0000256" key="1">
    <source>
        <dbReference type="ARBA" id="ARBA00006844"/>
    </source>
</evidence>
<feature type="domain" description="ADF-H" evidence="3">
    <location>
        <begin position="168"/>
        <end position="307"/>
    </location>
</feature>
<proteinExistence type="inferred from homology"/>
<dbReference type="SMART" id="SM00102">
    <property type="entry name" value="ADF"/>
    <property type="match status" value="1"/>
</dbReference>
<dbReference type="SUPFAM" id="SSF55753">
    <property type="entry name" value="Actin depolymerizing proteins"/>
    <property type="match status" value="1"/>
</dbReference>
<reference evidence="4 5" key="1">
    <citation type="submission" date="2022-05" db="EMBL/GenBank/DDBJ databases">
        <authorList>
            <consortium name="Genoscope - CEA"/>
            <person name="William W."/>
        </authorList>
    </citation>
    <scope>NUCLEOTIDE SEQUENCE [LARGE SCALE GENOMIC DNA]</scope>
</reference>
<protein>
    <recommendedName>
        <fullName evidence="3">ADF-H domain-containing protein</fullName>
    </recommendedName>
</protein>
<dbReference type="PANTHER" id="PTHR11913">
    <property type="entry name" value="COFILIN-RELATED"/>
    <property type="match status" value="1"/>
</dbReference>
<evidence type="ECO:0000313" key="5">
    <source>
        <dbReference type="Proteomes" id="UP001159427"/>
    </source>
</evidence>
<evidence type="ECO:0000256" key="2">
    <source>
        <dbReference type="ARBA" id="ARBA00023203"/>
    </source>
</evidence>
<dbReference type="InterPro" id="IPR002108">
    <property type="entry name" value="ADF-H"/>
</dbReference>
<dbReference type="EMBL" id="CALNXI010000104">
    <property type="protein sequence ID" value="CAH3019064.1"/>
    <property type="molecule type" value="Genomic_DNA"/>
</dbReference>
<name>A0ABN8LTC3_9CNID</name>
<dbReference type="Pfam" id="PF00241">
    <property type="entry name" value="Cofilin_ADF"/>
    <property type="match status" value="1"/>
</dbReference>
<keyword evidence="5" id="KW-1185">Reference proteome</keyword>
<organism evidence="4 5">
    <name type="scientific">Porites evermanni</name>
    <dbReference type="NCBI Taxonomy" id="104178"/>
    <lineage>
        <taxon>Eukaryota</taxon>
        <taxon>Metazoa</taxon>
        <taxon>Cnidaria</taxon>
        <taxon>Anthozoa</taxon>
        <taxon>Hexacorallia</taxon>
        <taxon>Scleractinia</taxon>
        <taxon>Fungiina</taxon>
        <taxon>Poritidae</taxon>
        <taxon>Porites</taxon>
    </lineage>
</organism>